<keyword evidence="1" id="KW-0238">DNA-binding</keyword>
<sequence length="324" mass="35676">MKVSPKLRLREAIKQRKGRAMMKEITLTRAMKMRKKRRQERIGLDLTKRVLMILVHVSVHLFMDHIDFASLGDDWEHEETFTDDDEAVGNDPEEREDLAPEIPAPPEIKQDEEDEDEEDGGLSKSGKELKKLLGKAAGLNESEGEEEEEEDDDDEIGMSPVLAPKQKDTPKDEPVVSTPSRATPPPVSGRSTPSASKSSKAKRKPGSDEKSSSSNNSVPAKKVKLENSIVKDEPVNSSKPSVSTKPPSTTARPGSSTPSTAAVTEEEIRAVVAAGGPVTTQDLVAKFKSRLKAPEDKKIFADILRRISKIQKVNGHNYVVIRDK</sequence>
<dbReference type="GO" id="GO:0001096">
    <property type="term" value="F:TFIIF-class transcription factor complex binding"/>
    <property type="evidence" value="ECO:0007669"/>
    <property type="project" value="TreeGrafter"/>
</dbReference>
<dbReference type="PANTHER" id="PTHR13011">
    <property type="entry name" value="TFIIF-ALPHA"/>
    <property type="match status" value="1"/>
</dbReference>
<keyword evidence="1" id="KW-0539">Nucleus</keyword>
<dbReference type="AlphaFoldDB" id="A0A8J5GZC1"/>
<dbReference type="GO" id="GO:0016251">
    <property type="term" value="F:RNA polymerase II general transcription initiation factor activity"/>
    <property type="evidence" value="ECO:0007669"/>
    <property type="project" value="TreeGrafter"/>
</dbReference>
<keyword evidence="1" id="KW-0805">Transcription regulation</keyword>
<protein>
    <recommendedName>
        <fullName evidence="1">Transcription initiation factor IIF subunit alpha</fullName>
    </recommendedName>
</protein>
<feature type="compositionally biased region" description="Basic and acidic residues" evidence="2">
    <location>
        <begin position="165"/>
        <end position="174"/>
    </location>
</feature>
<feature type="region of interest" description="Disordered" evidence="2">
    <location>
        <begin position="81"/>
        <end position="263"/>
    </location>
</feature>
<dbReference type="SUPFAM" id="SSF46785">
    <property type="entry name" value="Winged helix' DNA-binding domain"/>
    <property type="match status" value="1"/>
</dbReference>
<comment type="caution">
    <text evidence="3">The sequence shown here is derived from an EMBL/GenBank/DDBJ whole genome shotgun (WGS) entry which is preliminary data.</text>
</comment>
<dbReference type="GO" id="GO:0006367">
    <property type="term" value="P:transcription initiation at RNA polymerase II promoter"/>
    <property type="evidence" value="ECO:0007669"/>
    <property type="project" value="InterPro"/>
</dbReference>
<organism evidence="3 4">
    <name type="scientific">Zingiber officinale</name>
    <name type="common">Ginger</name>
    <name type="synonym">Amomum zingiber</name>
    <dbReference type="NCBI Taxonomy" id="94328"/>
    <lineage>
        <taxon>Eukaryota</taxon>
        <taxon>Viridiplantae</taxon>
        <taxon>Streptophyta</taxon>
        <taxon>Embryophyta</taxon>
        <taxon>Tracheophyta</taxon>
        <taxon>Spermatophyta</taxon>
        <taxon>Magnoliopsida</taxon>
        <taxon>Liliopsida</taxon>
        <taxon>Zingiberales</taxon>
        <taxon>Zingiberaceae</taxon>
        <taxon>Zingiber</taxon>
    </lineage>
</organism>
<feature type="compositionally biased region" description="Low complexity" evidence="2">
    <location>
        <begin position="235"/>
        <end position="250"/>
    </location>
</feature>
<keyword evidence="4" id="KW-1185">Reference proteome</keyword>
<comment type="subcellular location">
    <subcellularLocation>
        <location evidence="1">Nucleus</location>
    </subcellularLocation>
</comment>
<gene>
    <name evidence="3" type="ORF">ZIOFF_023574</name>
</gene>
<feature type="compositionally biased region" description="Basic and acidic residues" evidence="2">
    <location>
        <begin position="223"/>
        <end position="234"/>
    </location>
</feature>
<dbReference type="InterPro" id="IPR036390">
    <property type="entry name" value="WH_DNA-bd_sf"/>
</dbReference>
<accession>A0A8J5GZC1</accession>
<feature type="compositionally biased region" description="Acidic residues" evidence="2">
    <location>
        <begin position="81"/>
        <end position="96"/>
    </location>
</feature>
<feature type="compositionally biased region" description="Low complexity" evidence="2">
    <location>
        <begin position="188"/>
        <end position="198"/>
    </location>
</feature>
<feature type="compositionally biased region" description="Acidic residues" evidence="2">
    <location>
        <begin position="110"/>
        <end position="120"/>
    </location>
</feature>
<dbReference type="GO" id="GO:0005674">
    <property type="term" value="C:transcription factor TFIIF complex"/>
    <property type="evidence" value="ECO:0007669"/>
    <property type="project" value="TreeGrafter"/>
</dbReference>
<dbReference type="InterPro" id="IPR008851">
    <property type="entry name" value="TFIIF-alpha"/>
</dbReference>
<dbReference type="GO" id="GO:0032968">
    <property type="term" value="P:positive regulation of transcription elongation by RNA polymerase II"/>
    <property type="evidence" value="ECO:0007669"/>
    <property type="project" value="InterPro"/>
</dbReference>
<dbReference type="PANTHER" id="PTHR13011:SF0">
    <property type="entry name" value="GENERAL TRANSCRIPTION FACTOR IIF SUBUNIT 1"/>
    <property type="match status" value="1"/>
</dbReference>
<dbReference type="Proteomes" id="UP000734854">
    <property type="component" value="Unassembled WGS sequence"/>
</dbReference>
<feature type="compositionally biased region" description="Polar residues" evidence="2">
    <location>
        <begin position="251"/>
        <end position="262"/>
    </location>
</feature>
<dbReference type="InterPro" id="IPR036388">
    <property type="entry name" value="WH-like_DNA-bd_sf"/>
</dbReference>
<evidence type="ECO:0000313" key="4">
    <source>
        <dbReference type="Proteomes" id="UP000734854"/>
    </source>
</evidence>
<evidence type="ECO:0000256" key="1">
    <source>
        <dbReference type="RuleBase" id="RU366044"/>
    </source>
</evidence>
<keyword evidence="1" id="KW-0804">Transcription</keyword>
<proteinExistence type="inferred from homology"/>
<name>A0A8J5GZC1_ZINOF</name>
<reference evidence="3 4" key="1">
    <citation type="submission" date="2020-08" db="EMBL/GenBank/DDBJ databases">
        <title>Plant Genome Project.</title>
        <authorList>
            <person name="Zhang R.-G."/>
        </authorList>
    </citation>
    <scope>NUCLEOTIDE SEQUENCE [LARGE SCALE GENOMIC DNA]</scope>
    <source>
        <tissue evidence="3">Rhizome</tissue>
    </source>
</reference>
<dbReference type="Gene3D" id="1.10.10.10">
    <property type="entry name" value="Winged helix-like DNA-binding domain superfamily/Winged helix DNA-binding domain"/>
    <property type="match status" value="1"/>
</dbReference>
<dbReference type="Pfam" id="PF05793">
    <property type="entry name" value="TFIIF_alpha"/>
    <property type="match status" value="1"/>
</dbReference>
<evidence type="ECO:0000313" key="3">
    <source>
        <dbReference type="EMBL" id="KAG6513261.1"/>
    </source>
</evidence>
<feature type="compositionally biased region" description="Acidic residues" evidence="2">
    <location>
        <begin position="142"/>
        <end position="156"/>
    </location>
</feature>
<dbReference type="GO" id="GO:0003677">
    <property type="term" value="F:DNA binding"/>
    <property type="evidence" value="ECO:0007669"/>
    <property type="project" value="UniProtKB-KW"/>
</dbReference>
<evidence type="ECO:0000256" key="2">
    <source>
        <dbReference type="SAM" id="MobiDB-lite"/>
    </source>
</evidence>
<dbReference type="EMBL" id="JACMSC010000007">
    <property type="protein sequence ID" value="KAG6513261.1"/>
    <property type="molecule type" value="Genomic_DNA"/>
</dbReference>
<comment type="similarity">
    <text evidence="1">Belongs to the TFIIF alpha subunit family.</text>
</comment>
<comment type="function">
    <text evidence="1">TFIIF is a general transcription initiation factor that binds to RNA polymerase II and helps to recruit it to the initiation complex in collaboration with TFIIB. It promotes transcription elongation.</text>
</comment>